<evidence type="ECO:0000313" key="5">
    <source>
        <dbReference type="Proteomes" id="UP000218231"/>
    </source>
</evidence>
<dbReference type="InterPro" id="IPR006652">
    <property type="entry name" value="Kelch_1"/>
</dbReference>
<evidence type="ECO:0000256" key="2">
    <source>
        <dbReference type="ARBA" id="ARBA00022737"/>
    </source>
</evidence>
<evidence type="ECO:0000256" key="1">
    <source>
        <dbReference type="ARBA" id="ARBA00022441"/>
    </source>
</evidence>
<keyword evidence="1" id="KW-0880">Kelch repeat</keyword>
<dbReference type="EMBL" id="LIAE01008253">
    <property type="protein sequence ID" value="PAV74934.1"/>
    <property type="molecule type" value="Genomic_DNA"/>
</dbReference>
<dbReference type="InterPro" id="IPR051746">
    <property type="entry name" value="Kelch_domain_containing_8"/>
</dbReference>
<keyword evidence="2" id="KW-0677">Repeat</keyword>
<comment type="caution">
    <text evidence="4">The sequence shown here is derived from an EMBL/GenBank/DDBJ whole genome shotgun (WGS) entry which is preliminary data.</text>
</comment>
<dbReference type="AlphaFoldDB" id="A0A2A2KLT6"/>
<feature type="compositionally biased region" description="Polar residues" evidence="3">
    <location>
        <begin position="10"/>
        <end position="31"/>
    </location>
</feature>
<accession>A0A2A2KLT6</accession>
<organism evidence="4 5">
    <name type="scientific">Diploscapter pachys</name>
    <dbReference type="NCBI Taxonomy" id="2018661"/>
    <lineage>
        <taxon>Eukaryota</taxon>
        <taxon>Metazoa</taxon>
        <taxon>Ecdysozoa</taxon>
        <taxon>Nematoda</taxon>
        <taxon>Chromadorea</taxon>
        <taxon>Rhabditida</taxon>
        <taxon>Rhabditina</taxon>
        <taxon>Rhabditomorpha</taxon>
        <taxon>Rhabditoidea</taxon>
        <taxon>Rhabditidae</taxon>
        <taxon>Diploscapter</taxon>
    </lineage>
</organism>
<evidence type="ECO:0000256" key="3">
    <source>
        <dbReference type="SAM" id="MobiDB-lite"/>
    </source>
</evidence>
<dbReference type="Pfam" id="PF24681">
    <property type="entry name" value="Kelch_KLHDC2_KLHL20_DRC7"/>
    <property type="match status" value="1"/>
</dbReference>
<evidence type="ECO:0000313" key="4">
    <source>
        <dbReference type="EMBL" id="PAV74934.1"/>
    </source>
</evidence>
<dbReference type="OrthoDB" id="5803581at2759"/>
<feature type="compositionally biased region" description="Polar residues" evidence="3">
    <location>
        <begin position="43"/>
        <end position="71"/>
    </location>
</feature>
<feature type="region of interest" description="Disordered" evidence="3">
    <location>
        <begin position="43"/>
        <end position="79"/>
    </location>
</feature>
<reference evidence="4 5" key="1">
    <citation type="journal article" date="2017" name="Curr. Biol.">
        <title>Genome architecture and evolution of a unichromosomal asexual nematode.</title>
        <authorList>
            <person name="Fradin H."/>
            <person name="Zegar C."/>
            <person name="Gutwein M."/>
            <person name="Lucas J."/>
            <person name="Kovtun M."/>
            <person name="Corcoran D."/>
            <person name="Baugh L.R."/>
            <person name="Kiontke K."/>
            <person name="Gunsalus K."/>
            <person name="Fitch D.H."/>
            <person name="Piano F."/>
        </authorList>
    </citation>
    <scope>NUCLEOTIDE SEQUENCE [LARGE SCALE GENOMIC DNA]</scope>
    <source>
        <strain evidence="4">PF1309</strain>
    </source>
</reference>
<protein>
    <recommendedName>
        <fullName evidence="6">BTB domain-containing protein</fullName>
    </recommendedName>
</protein>
<name>A0A2A2KLT6_9BILA</name>
<dbReference type="PANTHER" id="PTHR46260">
    <property type="entry name" value="RING-TYPE DOMAIN-CONTAINING PROTEIN"/>
    <property type="match status" value="1"/>
</dbReference>
<dbReference type="Proteomes" id="UP000218231">
    <property type="component" value="Unassembled WGS sequence"/>
</dbReference>
<sequence length="635" mass="71440">MPKLIKSIQHMGNWSSEEAPQLESDPSQLESTAHTAAALCNNMTSQNDSSNTATETAHTVQTATVTPSTHAPATDTRTDITAQADITTAIDPTDHPLQCLKSDVLVVTKDGFETSLNRRELALLSGYFRVLFSWHHIGNCRLSEVSCGELNVCVQEARKASSGERTTLSVTQAVNLIEPASYLLMDGLLQRLGQITLRRTPTRNLLQVYRYVLRIWPLFAAAIWERIIQEFDRLVQDKGHRQMTREEMTEALADRALPLTCKQEIQVIRDWNMIHCQKIKQYAELEALKLENDCGLTEKDDRIVRKRIPSSAVVTIGGWSTNGPTALLETFNTRSLQWTQSRIQGIDTGTMRAYQITAMIGDGLLVGGGLAADGVSIFHDCSIFDFHSKTWQRTCNLHDKRCYAASIGFADSRGKQFVFAAGGFNGRQRVRSCELFEVSQRQWHRMANMGKRRSDAAAILLDNGVMIAGGLDEHTKHNTAEMFDFETEKWYPISSAMHNNRTGVSGVSIGRSTAIVAGGFDGYKRLNTVERYDEREGKWHSDIAKMEHRRSNFGIMALDNHIYVAGGYIQPSICHHTERYDIRANRWEKLQPLSEKKSALRLVLVENHPALAELLDFHDDFDYSNKDRTVAAYLQ</sequence>
<feature type="region of interest" description="Disordered" evidence="3">
    <location>
        <begin position="1"/>
        <end position="31"/>
    </location>
</feature>
<dbReference type="STRING" id="2018661.A0A2A2KLT6"/>
<dbReference type="SUPFAM" id="SSF117281">
    <property type="entry name" value="Kelch motif"/>
    <property type="match status" value="1"/>
</dbReference>
<dbReference type="SMART" id="SM00612">
    <property type="entry name" value="Kelch"/>
    <property type="match status" value="5"/>
</dbReference>
<gene>
    <name evidence="4" type="ORF">WR25_14160</name>
</gene>
<dbReference type="InterPro" id="IPR015915">
    <property type="entry name" value="Kelch-typ_b-propeller"/>
</dbReference>
<keyword evidence="5" id="KW-1185">Reference proteome</keyword>
<dbReference type="PANTHER" id="PTHR46260:SF3">
    <property type="entry name" value="RING-TYPE DOMAIN-CONTAINING PROTEIN"/>
    <property type="match status" value="1"/>
</dbReference>
<evidence type="ECO:0008006" key="6">
    <source>
        <dbReference type="Google" id="ProtNLM"/>
    </source>
</evidence>
<proteinExistence type="predicted"/>
<dbReference type="Gene3D" id="2.120.10.80">
    <property type="entry name" value="Kelch-type beta propeller"/>
    <property type="match status" value="2"/>
</dbReference>